<dbReference type="Pfam" id="PF13699">
    <property type="entry name" value="eCIS_core"/>
    <property type="match status" value="1"/>
</dbReference>
<feature type="compositionally biased region" description="Polar residues" evidence="1">
    <location>
        <begin position="1"/>
        <end position="67"/>
    </location>
</feature>
<feature type="region of interest" description="Disordered" evidence="1">
    <location>
        <begin position="1"/>
        <end position="71"/>
    </location>
</feature>
<evidence type="ECO:0000313" key="4">
    <source>
        <dbReference type="Proteomes" id="UP000817854"/>
    </source>
</evidence>
<dbReference type="InterPro" id="IPR025295">
    <property type="entry name" value="eCIS_core_dom"/>
</dbReference>
<evidence type="ECO:0000313" key="3">
    <source>
        <dbReference type="EMBL" id="NHN24081.1"/>
    </source>
</evidence>
<reference evidence="3" key="1">
    <citation type="submission" date="2019-05" db="EMBL/GenBank/DDBJ databases">
        <authorList>
            <person name="Lianzixin W."/>
        </authorList>
    </citation>
    <scope>NUCLEOTIDE SEQUENCE</scope>
    <source>
        <strain evidence="3">EC11</strain>
    </source>
</reference>
<dbReference type="EMBL" id="VEVQ02000001">
    <property type="protein sequence ID" value="NHN24081.1"/>
    <property type="molecule type" value="Genomic_DNA"/>
</dbReference>
<evidence type="ECO:0000259" key="2">
    <source>
        <dbReference type="Pfam" id="PF13699"/>
    </source>
</evidence>
<accession>A0ABX0IKH8</accession>
<name>A0ABX0IKH8_9FLAO</name>
<dbReference type="RefSeq" id="WP_140958796.1">
    <property type="nucleotide sequence ID" value="NZ_VEVQ02000001.1"/>
</dbReference>
<protein>
    <submittedName>
        <fullName evidence="3">DUF4157 domain-containing protein</fullName>
    </submittedName>
</protein>
<keyword evidence="4" id="KW-1185">Reference proteome</keyword>
<feature type="domain" description="eCIS core" evidence="2">
    <location>
        <begin position="67"/>
        <end position="132"/>
    </location>
</feature>
<dbReference type="Proteomes" id="UP000817854">
    <property type="component" value="Unassembled WGS sequence"/>
</dbReference>
<proteinExistence type="predicted"/>
<comment type="caution">
    <text evidence="3">The sequence shown here is derived from an EMBL/GenBank/DDBJ whole genome shotgun (WGS) entry which is preliminary data.</text>
</comment>
<sequence>MKTQTDITQEQQSCPTQRVQQETSNGGTTQLVDNRESTSVQRKLQDSMSAATENTTNPIQRKNNTGLPDNLKTGIENLSGYSMDDVKVHYNSSKPAQLQAHAYAQGTDIHLASGQEKYLPHEAWHVVQQKQGRVKPTRQLKSKVTINDDDALEREADVMGGRATQFIPTTVVEPTQLKIKKSIGSNFVQRYKTKEKGLTVAGELHNKSPQHREIEGEFAKNIKKQEGDTKSDKWIWTEDQMPGIKEGEAIKSENPKHLAVSDIDRIKYYYTILIEELKKEGTTSHGSLKVYIKAIVTAKSEIERDLENAGIRDTNLFSEIQDMKNHDFTRYLVLCETDFEEGDRKKILEEKDKEGFIKIIDNIDIAISKLIKDIPHGREISHNFIRSRAMHELANKKREVNGIWLIGQYHVQEIQEHFRNTIKYDLVSIFDFNEDIREYSKGLKGNQEKDIGNRMGEIAIAARLIRSSIDHLKKEERKETDDRFYIERFVDSIYTLNDIQEKDITISNPIKSIITEINNKFAFMILFRGMNDAFFTHHRNAVLKVITNKNYERVCELEELSKGASIL</sequence>
<reference evidence="3" key="2">
    <citation type="submission" date="2020-02" db="EMBL/GenBank/DDBJ databases">
        <title>Flavobacterium profundi sp. nov., isolated from a deep-sea seamount.</title>
        <authorList>
            <person name="Zhang D.-C."/>
        </authorList>
    </citation>
    <scope>NUCLEOTIDE SEQUENCE</scope>
    <source>
        <strain evidence="3">EC11</strain>
    </source>
</reference>
<evidence type="ECO:0000256" key="1">
    <source>
        <dbReference type="SAM" id="MobiDB-lite"/>
    </source>
</evidence>
<gene>
    <name evidence="3" type="ORF">FIA58_000195</name>
</gene>
<organism evidence="3 4">
    <name type="scientific">Flavobacterium jejuense</name>
    <dbReference type="NCBI Taxonomy" id="1544455"/>
    <lineage>
        <taxon>Bacteria</taxon>
        <taxon>Pseudomonadati</taxon>
        <taxon>Bacteroidota</taxon>
        <taxon>Flavobacteriia</taxon>
        <taxon>Flavobacteriales</taxon>
        <taxon>Flavobacteriaceae</taxon>
        <taxon>Flavobacterium</taxon>
    </lineage>
</organism>